<dbReference type="PIRSF" id="PIRSF005690">
    <property type="entry name" value="GerBA"/>
    <property type="match status" value="1"/>
</dbReference>
<evidence type="ECO:0000256" key="3">
    <source>
        <dbReference type="SAM" id="Phobius"/>
    </source>
</evidence>
<dbReference type="RefSeq" id="WP_104409179.1">
    <property type="nucleotide sequence ID" value="NZ_PTIS01000002.1"/>
</dbReference>
<feature type="transmembrane region" description="Helical" evidence="3">
    <location>
        <begin position="431"/>
        <end position="457"/>
    </location>
</feature>
<dbReference type="Proteomes" id="UP000239863">
    <property type="component" value="Unassembled WGS sequence"/>
</dbReference>
<gene>
    <name evidence="4" type="ORF">BD821_10267</name>
</gene>
<dbReference type="OrthoDB" id="9772630at2"/>
<dbReference type="PANTHER" id="PTHR22550">
    <property type="entry name" value="SPORE GERMINATION PROTEIN"/>
    <property type="match status" value="1"/>
</dbReference>
<evidence type="ECO:0000256" key="1">
    <source>
        <dbReference type="ARBA" id="ARBA00005278"/>
    </source>
</evidence>
<feature type="transmembrane region" description="Helical" evidence="3">
    <location>
        <begin position="401"/>
        <end position="419"/>
    </location>
</feature>
<protein>
    <submittedName>
        <fullName evidence="4">Spore germination protein KA</fullName>
    </submittedName>
</protein>
<feature type="transmembrane region" description="Helical" evidence="3">
    <location>
        <begin position="350"/>
        <end position="368"/>
    </location>
</feature>
<dbReference type="InterPro" id="IPR050768">
    <property type="entry name" value="UPF0353/GerABKA_families"/>
</dbReference>
<comment type="similarity">
    <text evidence="1">Belongs to the GerABKA family.</text>
</comment>
<keyword evidence="2 3" id="KW-0472">Membrane</keyword>
<dbReference type="Pfam" id="PF03323">
    <property type="entry name" value="GerA"/>
    <property type="match status" value="1"/>
</dbReference>
<proteinExistence type="inferred from homology"/>
<evidence type="ECO:0000256" key="2">
    <source>
        <dbReference type="ARBA" id="ARBA00023136"/>
    </source>
</evidence>
<dbReference type="STRING" id="37659.GCA_000703125_01663"/>
<evidence type="ECO:0000313" key="5">
    <source>
        <dbReference type="Proteomes" id="UP000239863"/>
    </source>
</evidence>
<dbReference type="InterPro" id="IPR004995">
    <property type="entry name" value="Spore_Ger"/>
</dbReference>
<name>A0A2S6FZX9_9CLOT</name>
<feature type="transmembrane region" description="Helical" evidence="3">
    <location>
        <begin position="375"/>
        <end position="395"/>
    </location>
</feature>
<keyword evidence="3" id="KW-1133">Transmembrane helix</keyword>
<sequence length="514" mass="58216">MRRWPRDIDNKDSNSLKEDIGKYYLTKPLQENINLFKNNILKLDDTVIYREFKNKKGDLKFCLIFIDGMSDREIINENIVLPLMKEDLNDQLNNIVDYVKEEVLIIDDVIKTDEIEKILKSLLYGDTLLLVDGFNEGLLLNTKGWQTRAIAEPPSETVVKGPREGFNESLNVNTSLIRRKINSPSLKFQRKEIGVRTNTKICIIYMEGIVNTKILEELTNRLDKIDIEGVFGTGQIQELISDSPLSPFKTIGNTERPDVVASKLLQGRIAILCDGSPMAITLPYLFIEHFQINEDYYDNFIYASINRILRVVAFIITVATPGVYVAFIAFHKELIPTKLALSIYAAKQGVPLPTVIETLLMIIVFEIIREAGLRLPKHIGAAVSIVGALVLGDAAVNAKFVSAPIVIVTAIAGICELILYEMNSGIIISRFIFLILASLLGLYGVIFASMGLILHLMSIKSFGIPYMLNLIDLDKYNIRDAGIRAPWWLLKYRTKFIARDKVRSKNYINRRNRE</sequence>
<dbReference type="EMBL" id="PTIS01000002">
    <property type="protein sequence ID" value="PPK49154.1"/>
    <property type="molecule type" value="Genomic_DNA"/>
</dbReference>
<organism evidence="4 5">
    <name type="scientific">Clostridium algidicarnis DSM 15099</name>
    <dbReference type="NCBI Taxonomy" id="1121295"/>
    <lineage>
        <taxon>Bacteria</taxon>
        <taxon>Bacillati</taxon>
        <taxon>Bacillota</taxon>
        <taxon>Clostridia</taxon>
        <taxon>Eubacteriales</taxon>
        <taxon>Clostridiaceae</taxon>
        <taxon>Clostridium</taxon>
    </lineage>
</organism>
<dbReference type="PANTHER" id="PTHR22550:SF5">
    <property type="entry name" value="LEUCINE ZIPPER PROTEIN 4"/>
    <property type="match status" value="1"/>
</dbReference>
<evidence type="ECO:0000313" key="4">
    <source>
        <dbReference type="EMBL" id="PPK49154.1"/>
    </source>
</evidence>
<dbReference type="GO" id="GO:0009847">
    <property type="term" value="P:spore germination"/>
    <property type="evidence" value="ECO:0007669"/>
    <property type="project" value="InterPro"/>
</dbReference>
<accession>A0A2S6FZX9</accession>
<dbReference type="AlphaFoldDB" id="A0A2S6FZX9"/>
<comment type="caution">
    <text evidence="4">The sequence shown here is derived from an EMBL/GenBank/DDBJ whole genome shotgun (WGS) entry which is preliminary data.</text>
</comment>
<keyword evidence="3" id="KW-0812">Transmembrane</keyword>
<dbReference type="GO" id="GO:0016020">
    <property type="term" value="C:membrane"/>
    <property type="evidence" value="ECO:0007669"/>
    <property type="project" value="InterPro"/>
</dbReference>
<feature type="transmembrane region" description="Helical" evidence="3">
    <location>
        <begin position="308"/>
        <end position="330"/>
    </location>
</feature>
<reference evidence="4 5" key="1">
    <citation type="submission" date="2018-02" db="EMBL/GenBank/DDBJ databases">
        <title>Genomic Encyclopedia of Archaeal and Bacterial Type Strains, Phase II (KMG-II): from individual species to whole genera.</title>
        <authorList>
            <person name="Goeker M."/>
        </authorList>
    </citation>
    <scope>NUCLEOTIDE SEQUENCE [LARGE SCALE GENOMIC DNA]</scope>
    <source>
        <strain evidence="4 5">DSM 15099</strain>
    </source>
</reference>